<dbReference type="RefSeq" id="WP_358131219.1">
    <property type="nucleotide sequence ID" value="NZ_JBFALK010000003.1"/>
</dbReference>
<evidence type="ECO:0000313" key="2">
    <source>
        <dbReference type="Proteomes" id="UP001551675"/>
    </source>
</evidence>
<protein>
    <submittedName>
        <fullName evidence="1">Uncharacterized protein</fullName>
    </submittedName>
</protein>
<organism evidence="1 2">
    <name type="scientific">Microtetraspora glauca</name>
    <dbReference type="NCBI Taxonomy" id="1996"/>
    <lineage>
        <taxon>Bacteria</taxon>
        <taxon>Bacillati</taxon>
        <taxon>Actinomycetota</taxon>
        <taxon>Actinomycetes</taxon>
        <taxon>Streptosporangiales</taxon>
        <taxon>Streptosporangiaceae</taxon>
        <taxon>Microtetraspora</taxon>
    </lineage>
</organism>
<dbReference type="EMBL" id="JBFALK010000003">
    <property type="protein sequence ID" value="MEV0968499.1"/>
    <property type="molecule type" value="Genomic_DNA"/>
</dbReference>
<sequence>MPVIDVWAALMDPEVPDDVAQRLLDRQAARRQRLTPEPCPEEDKPYLARHVILQCAAHDEMIRQDDDGQWIHFADGQLCPPSSEPAQEPTQ</sequence>
<comment type="caution">
    <text evidence="1">The sequence shown here is derived from an EMBL/GenBank/DDBJ whole genome shotgun (WGS) entry which is preliminary data.</text>
</comment>
<reference evidence="1 2" key="1">
    <citation type="submission" date="2024-06" db="EMBL/GenBank/DDBJ databases">
        <title>The Natural Products Discovery Center: Release of the First 8490 Sequenced Strains for Exploring Actinobacteria Biosynthetic Diversity.</title>
        <authorList>
            <person name="Kalkreuter E."/>
            <person name="Kautsar S.A."/>
            <person name="Yang D."/>
            <person name="Bader C.D."/>
            <person name="Teijaro C.N."/>
            <person name="Fluegel L."/>
            <person name="Davis C.M."/>
            <person name="Simpson J.R."/>
            <person name="Lauterbach L."/>
            <person name="Steele A.D."/>
            <person name="Gui C."/>
            <person name="Meng S."/>
            <person name="Li G."/>
            <person name="Viehrig K."/>
            <person name="Ye F."/>
            <person name="Su P."/>
            <person name="Kiefer A.F."/>
            <person name="Nichols A."/>
            <person name="Cepeda A.J."/>
            <person name="Yan W."/>
            <person name="Fan B."/>
            <person name="Jiang Y."/>
            <person name="Adhikari A."/>
            <person name="Zheng C.-J."/>
            <person name="Schuster L."/>
            <person name="Cowan T.M."/>
            <person name="Smanski M.J."/>
            <person name="Chevrette M.G."/>
            <person name="De Carvalho L.P.S."/>
            <person name="Shen B."/>
        </authorList>
    </citation>
    <scope>NUCLEOTIDE SEQUENCE [LARGE SCALE GENOMIC DNA]</scope>
    <source>
        <strain evidence="1 2">NPDC050100</strain>
    </source>
</reference>
<proteinExistence type="predicted"/>
<name>A0ABV3GA45_MICGL</name>
<accession>A0ABV3GA45</accession>
<gene>
    <name evidence="1" type="ORF">AB0I59_07685</name>
</gene>
<dbReference type="Proteomes" id="UP001551675">
    <property type="component" value="Unassembled WGS sequence"/>
</dbReference>
<evidence type="ECO:0000313" key="1">
    <source>
        <dbReference type="EMBL" id="MEV0968499.1"/>
    </source>
</evidence>
<keyword evidence="2" id="KW-1185">Reference proteome</keyword>